<protein>
    <submittedName>
        <fullName evidence="3">HTH-type transcriptional regulator Xre</fullName>
    </submittedName>
</protein>
<dbReference type="AlphaFoldDB" id="A0A0P8Z101"/>
<dbReference type="InterPro" id="IPR001387">
    <property type="entry name" value="Cro/C1-type_HTH"/>
</dbReference>
<dbReference type="SMART" id="SM00530">
    <property type="entry name" value="HTH_XRE"/>
    <property type="match status" value="1"/>
</dbReference>
<dbReference type="RefSeq" id="WP_054873720.1">
    <property type="nucleotide sequence ID" value="NZ_LKET01000019.1"/>
</dbReference>
<evidence type="ECO:0000313" key="4">
    <source>
        <dbReference type="Proteomes" id="UP000050326"/>
    </source>
</evidence>
<dbReference type="Pfam" id="PF01381">
    <property type="entry name" value="HTH_3"/>
    <property type="match status" value="1"/>
</dbReference>
<dbReference type="Gene3D" id="1.10.260.40">
    <property type="entry name" value="lambda repressor-like DNA-binding domains"/>
    <property type="match status" value="1"/>
</dbReference>
<gene>
    <name evidence="3" type="primary">xre_2</name>
    <name evidence="3" type="ORF">OXPF_05950</name>
</gene>
<dbReference type="GO" id="GO:0003677">
    <property type="term" value="F:DNA binding"/>
    <property type="evidence" value="ECO:0007669"/>
    <property type="project" value="UniProtKB-KW"/>
</dbReference>
<dbReference type="EMBL" id="LKET01000019">
    <property type="protein sequence ID" value="KPU45806.1"/>
    <property type="molecule type" value="Genomic_DNA"/>
</dbReference>
<name>A0A0P8Z101_9CLOT</name>
<dbReference type="CDD" id="cd00093">
    <property type="entry name" value="HTH_XRE"/>
    <property type="match status" value="1"/>
</dbReference>
<dbReference type="SUPFAM" id="SSF47413">
    <property type="entry name" value="lambda repressor-like DNA-binding domains"/>
    <property type="match status" value="1"/>
</dbReference>
<evidence type="ECO:0000313" key="3">
    <source>
        <dbReference type="EMBL" id="KPU45806.1"/>
    </source>
</evidence>
<dbReference type="PANTHER" id="PTHR46558">
    <property type="entry name" value="TRACRIPTIONAL REGULATORY PROTEIN-RELATED-RELATED"/>
    <property type="match status" value="1"/>
</dbReference>
<dbReference type="Proteomes" id="UP000050326">
    <property type="component" value="Unassembled WGS sequence"/>
</dbReference>
<proteinExistence type="predicted"/>
<feature type="domain" description="HTH cro/C1-type" evidence="2">
    <location>
        <begin position="6"/>
        <end position="60"/>
    </location>
</feature>
<dbReference type="PANTHER" id="PTHR46558:SF11">
    <property type="entry name" value="HTH-TYPE TRANSCRIPTIONAL REGULATOR XRE"/>
    <property type="match status" value="1"/>
</dbReference>
<reference evidence="3 4" key="1">
    <citation type="submission" date="2015-09" db="EMBL/GenBank/DDBJ databases">
        <title>Genome sequence of Oxobacter pfennigii DSM 3222.</title>
        <authorList>
            <person name="Poehlein A."/>
            <person name="Bengelsdorf F.R."/>
            <person name="Schiel-Bengelsdorf B."/>
            <person name="Duerre P."/>
            <person name="Daniel R."/>
        </authorList>
    </citation>
    <scope>NUCLEOTIDE SEQUENCE [LARGE SCALE GENOMIC DNA]</scope>
    <source>
        <strain evidence="3 4">DSM 3222</strain>
    </source>
</reference>
<comment type="caution">
    <text evidence="3">The sequence shown here is derived from an EMBL/GenBank/DDBJ whole genome shotgun (WGS) entry which is preliminary data.</text>
</comment>
<accession>A0A0P8Z101</accession>
<dbReference type="STRING" id="36849.OXPF_05950"/>
<dbReference type="OrthoDB" id="1786948at2"/>
<evidence type="ECO:0000259" key="2">
    <source>
        <dbReference type="PROSITE" id="PS50943"/>
    </source>
</evidence>
<keyword evidence="4" id="KW-1185">Reference proteome</keyword>
<dbReference type="PROSITE" id="PS50943">
    <property type="entry name" value="HTH_CROC1"/>
    <property type="match status" value="1"/>
</dbReference>
<organism evidence="3 4">
    <name type="scientific">Oxobacter pfennigii</name>
    <dbReference type="NCBI Taxonomy" id="36849"/>
    <lineage>
        <taxon>Bacteria</taxon>
        <taxon>Bacillati</taxon>
        <taxon>Bacillota</taxon>
        <taxon>Clostridia</taxon>
        <taxon>Eubacteriales</taxon>
        <taxon>Clostridiaceae</taxon>
        <taxon>Oxobacter</taxon>
    </lineage>
</organism>
<keyword evidence="1" id="KW-0238">DNA-binding</keyword>
<evidence type="ECO:0000256" key="1">
    <source>
        <dbReference type="ARBA" id="ARBA00023125"/>
    </source>
</evidence>
<dbReference type="InterPro" id="IPR010982">
    <property type="entry name" value="Lambda_DNA-bd_dom_sf"/>
</dbReference>
<sequence length="155" mass="17243">MLGSRIRELRLKKGLTQKELADSLGTAQSTIAMVESGKREVSFDLLIEIAGFFGVSTDYLLLGFEQGPHLYDSPAASTKRDFKNSITEESPAPFNTITDVKRAMEIILSQPGLMLNGEMLSDESKIALANAIQMGLAYAEQKQREENEKRHNYTK</sequence>